<feature type="region of interest" description="Disordered" evidence="1">
    <location>
        <begin position="66"/>
        <end position="101"/>
    </location>
</feature>
<organism evidence="2 3">
    <name type="scientific">Plenodomus tracheiphilus IPT5</name>
    <dbReference type="NCBI Taxonomy" id="1408161"/>
    <lineage>
        <taxon>Eukaryota</taxon>
        <taxon>Fungi</taxon>
        <taxon>Dikarya</taxon>
        <taxon>Ascomycota</taxon>
        <taxon>Pezizomycotina</taxon>
        <taxon>Dothideomycetes</taxon>
        <taxon>Pleosporomycetidae</taxon>
        <taxon>Pleosporales</taxon>
        <taxon>Pleosporineae</taxon>
        <taxon>Leptosphaeriaceae</taxon>
        <taxon>Plenodomus</taxon>
    </lineage>
</organism>
<sequence>MIQTDLEANPRTRTSCARRRYTNKNSHPCNALKTIPKALFNLVHCQSTPMLSYKCAHTYTIKAKRTIPPPPPPKSQNPNATLYPAQTSAINTGDPHPSRSRSRALLVESNKLLYIAPYMLYLGVCPTLQRYCMPACCPFKKNKKERKAPRGANFCYFWLFWHCIIGYW</sequence>
<dbReference type="EMBL" id="MU006328">
    <property type="protein sequence ID" value="KAF2847161.1"/>
    <property type="molecule type" value="Genomic_DNA"/>
</dbReference>
<proteinExistence type="predicted"/>
<reference evidence="2" key="1">
    <citation type="submission" date="2020-01" db="EMBL/GenBank/DDBJ databases">
        <authorList>
            <consortium name="DOE Joint Genome Institute"/>
            <person name="Haridas S."/>
            <person name="Albert R."/>
            <person name="Binder M."/>
            <person name="Bloem J."/>
            <person name="Labutti K."/>
            <person name="Salamov A."/>
            <person name="Andreopoulos B."/>
            <person name="Baker S.E."/>
            <person name="Barry K."/>
            <person name="Bills G."/>
            <person name="Bluhm B.H."/>
            <person name="Cannon C."/>
            <person name="Castanera R."/>
            <person name="Culley D.E."/>
            <person name="Daum C."/>
            <person name="Ezra D."/>
            <person name="Gonzalez J.B."/>
            <person name="Henrissat B."/>
            <person name="Kuo A."/>
            <person name="Liang C."/>
            <person name="Lipzen A."/>
            <person name="Lutzoni F."/>
            <person name="Magnuson J."/>
            <person name="Mondo S."/>
            <person name="Nolan M."/>
            <person name="Ohm R."/>
            <person name="Pangilinan J."/>
            <person name="Park H.-J."/>
            <person name="Ramirez L."/>
            <person name="Alfaro M."/>
            <person name="Sun H."/>
            <person name="Tritt A."/>
            <person name="Yoshinaga Y."/>
            <person name="Zwiers L.-H."/>
            <person name="Turgeon B.G."/>
            <person name="Goodwin S.B."/>
            <person name="Spatafora J.W."/>
            <person name="Crous P.W."/>
            <person name="Grigoriev I.V."/>
        </authorList>
    </citation>
    <scope>NUCLEOTIDE SEQUENCE</scope>
    <source>
        <strain evidence="2">IPT5</strain>
    </source>
</reference>
<protein>
    <submittedName>
        <fullName evidence="2">Uncharacterized protein</fullName>
    </submittedName>
</protein>
<gene>
    <name evidence="2" type="ORF">T440DRAFT_214172</name>
</gene>
<dbReference type="Proteomes" id="UP000799423">
    <property type="component" value="Unassembled WGS sequence"/>
</dbReference>
<accession>A0A6A7AV42</accession>
<keyword evidence="3" id="KW-1185">Reference proteome</keyword>
<evidence type="ECO:0000313" key="2">
    <source>
        <dbReference type="EMBL" id="KAF2847161.1"/>
    </source>
</evidence>
<name>A0A6A7AV42_9PLEO</name>
<evidence type="ECO:0000256" key="1">
    <source>
        <dbReference type="SAM" id="MobiDB-lite"/>
    </source>
</evidence>
<evidence type="ECO:0000313" key="3">
    <source>
        <dbReference type="Proteomes" id="UP000799423"/>
    </source>
</evidence>
<dbReference type="AlphaFoldDB" id="A0A6A7AV42"/>
<feature type="compositionally biased region" description="Polar residues" evidence="1">
    <location>
        <begin position="76"/>
        <end position="91"/>
    </location>
</feature>